<dbReference type="OrthoDB" id="2370292at2"/>
<name>A0A0B5ARA5_9BACL</name>
<dbReference type="KEGG" id="jeo:JMA_18650"/>
<dbReference type="InterPro" id="IPR036465">
    <property type="entry name" value="vWFA_dom_sf"/>
</dbReference>
<dbReference type="Proteomes" id="UP000031449">
    <property type="component" value="Chromosome"/>
</dbReference>
<dbReference type="Gene3D" id="3.40.50.410">
    <property type="entry name" value="von Willebrand factor, type A domain"/>
    <property type="match status" value="1"/>
</dbReference>
<dbReference type="InterPro" id="IPR002035">
    <property type="entry name" value="VWF_A"/>
</dbReference>
<accession>A0A0B5ARA5</accession>
<feature type="coiled-coil region" evidence="1">
    <location>
        <begin position="370"/>
        <end position="397"/>
    </location>
</feature>
<dbReference type="PANTHER" id="PTHR41248">
    <property type="entry name" value="NORD PROTEIN"/>
    <property type="match status" value="1"/>
</dbReference>
<gene>
    <name evidence="4" type="ORF">JMA_18650</name>
</gene>
<keyword evidence="5" id="KW-1185">Reference proteome</keyword>
<dbReference type="Pfam" id="PF11775">
    <property type="entry name" value="CobT_C"/>
    <property type="match status" value="1"/>
</dbReference>
<dbReference type="STRING" id="1508404.JMA_18650"/>
<feature type="region of interest" description="Disordered" evidence="2">
    <location>
        <begin position="259"/>
        <end position="281"/>
    </location>
</feature>
<feature type="compositionally biased region" description="Basic and acidic residues" evidence="2">
    <location>
        <begin position="329"/>
        <end position="357"/>
    </location>
</feature>
<evidence type="ECO:0000313" key="4">
    <source>
        <dbReference type="EMBL" id="AJD91182.1"/>
    </source>
</evidence>
<dbReference type="AlphaFoldDB" id="A0A0B5ARA5"/>
<dbReference type="InterPro" id="IPR025861">
    <property type="entry name" value="CobT_VWA_dom"/>
</dbReference>
<dbReference type="BioCyc" id="JESP1508404:G14D9-11120-MONOMER"/>
<dbReference type="CDD" id="cd01454">
    <property type="entry name" value="vWA_norD_type"/>
    <property type="match status" value="1"/>
</dbReference>
<dbReference type="SMART" id="SM00327">
    <property type="entry name" value="VWA"/>
    <property type="match status" value="1"/>
</dbReference>
<evidence type="ECO:0000313" key="5">
    <source>
        <dbReference type="Proteomes" id="UP000031449"/>
    </source>
</evidence>
<protein>
    <recommendedName>
        <fullName evidence="3">VWFA domain-containing protein</fullName>
    </recommendedName>
</protein>
<dbReference type="SUPFAM" id="SSF53300">
    <property type="entry name" value="vWA-like"/>
    <property type="match status" value="1"/>
</dbReference>
<sequence length="636" mass="73892">MQRFIQFNDEQVNSFRLMQLIDLAKTLTREKEMNVEYSPMNYIDVSRQTVFVSHFWDHRSVTEEWHGLITDVFLRAEGAYKHSDPTVIRKFLKYTHTLSHPSFAKQLFMLIEDARLEEITKCKRPGTKNAFLTRRTVYAKYFESQLNVHQVKGVTTDAFFNFLYLIIFAESPIDQWPAIQPELNQASPFITQQIEKVHETTSTADSVKICTALCEVVDELLKKDMLNEYFHLPEKTIYNWADGLTFDDLKRKDELINDDTETEEPSGEEEVQDEEFKAWHRESEEKGESFLQFELEAGTKTSIDTEAAREGDDQEQALAIVQGSSKQSRRQDFDQNDVNRKSEEKASGGSKYGKENEDAFPVFEWPQPVKDTEKLKYQQYKKEISLYQKKLKKVIEKTLDHKKTSPRTHLVKGRLSKNLMPYFTDEKPRVFYKKDEDSPKIDAAFELLLDCSASMYDKMDETKKGLVLFHEALKSVQVPHEITGFWENAPKAGQKGQPNHFKTVISFNDSIYQDGAAIMQLEPEEDNRDGYAIRHMTERLEKRTEKQKFLLVFSDGEPAAADYEQNGIVDTHDAVLAARKRGIEVMNVFLSTTDIPDTQKEVIQNIYGRFSLFVQNIDELPDILFPLLKRLLYKSI</sequence>
<dbReference type="InterPro" id="IPR051928">
    <property type="entry name" value="NorD/CobT"/>
</dbReference>
<evidence type="ECO:0000256" key="1">
    <source>
        <dbReference type="SAM" id="Coils"/>
    </source>
</evidence>
<evidence type="ECO:0000259" key="3">
    <source>
        <dbReference type="SMART" id="SM00327"/>
    </source>
</evidence>
<organism evidence="4 5">
    <name type="scientific">Jeotgalibacillus malaysiensis</name>
    <dbReference type="NCBI Taxonomy" id="1508404"/>
    <lineage>
        <taxon>Bacteria</taxon>
        <taxon>Bacillati</taxon>
        <taxon>Bacillota</taxon>
        <taxon>Bacilli</taxon>
        <taxon>Bacillales</taxon>
        <taxon>Caryophanaceae</taxon>
        <taxon>Jeotgalibacillus</taxon>
    </lineage>
</organism>
<feature type="compositionally biased region" description="Acidic residues" evidence="2">
    <location>
        <begin position="259"/>
        <end position="273"/>
    </location>
</feature>
<keyword evidence="1" id="KW-0175">Coiled coil</keyword>
<dbReference type="EMBL" id="CP009416">
    <property type="protein sequence ID" value="AJD91182.1"/>
    <property type="molecule type" value="Genomic_DNA"/>
</dbReference>
<evidence type="ECO:0000256" key="2">
    <source>
        <dbReference type="SAM" id="MobiDB-lite"/>
    </source>
</evidence>
<feature type="region of interest" description="Disordered" evidence="2">
    <location>
        <begin position="320"/>
        <end position="357"/>
    </location>
</feature>
<dbReference type="HOGENOM" id="CLU_428766_0_0_9"/>
<proteinExistence type="predicted"/>
<feature type="domain" description="VWFA" evidence="3">
    <location>
        <begin position="442"/>
        <end position="632"/>
    </location>
</feature>
<dbReference type="PANTHER" id="PTHR41248:SF1">
    <property type="entry name" value="NORD PROTEIN"/>
    <property type="match status" value="1"/>
</dbReference>
<reference evidence="4 5" key="1">
    <citation type="submission" date="2014-08" db="EMBL/GenBank/DDBJ databases">
        <title>Complete genome of a marine bacteria Jeotgalibacillus malaysiensis.</title>
        <authorList>
            <person name="Yaakop A.S."/>
            <person name="Chan K.-G."/>
            <person name="Goh K.M."/>
        </authorList>
    </citation>
    <scope>NUCLEOTIDE SEQUENCE [LARGE SCALE GENOMIC DNA]</scope>
    <source>
        <strain evidence="4 5">D5</strain>
    </source>
</reference>